<dbReference type="AlphaFoldDB" id="A0A0D1E1U3"/>
<dbReference type="PANTHER" id="PTHR34862">
    <property type="entry name" value="SPARK DOMAIN-CONTAINING PROTEIN"/>
    <property type="match status" value="1"/>
</dbReference>
<sequence>MRIITTFVGAAVLALAGTASAQLDPLLVTGLSAGCASGLVGLVTNSSVSSCLALPSAVGALTSAGNTSVIPGLQSYLSNSICGSGKTACSTAQLGAANSTLLQTCGADLASNNGANIPALVYYFINAYDKLRNAGCLQNSAGESCLTNELYTLQNITQTPVTFTSIQSILSNQTTQQMSLQAVAANKTAFCTDCTHGVYSILFPTNSNQRLAAAVNQTCGASFLDAKIPSSLKSTAQGNSTSVSASTSPNSASPFNPSSALAASTLAAIAALTLL</sequence>
<keyword evidence="1" id="KW-0732">Signal</keyword>
<dbReference type="InParanoid" id="A0A0D1E1U3"/>
<dbReference type="OMA" id="SNEYCAA"/>
<protein>
    <submittedName>
        <fullName evidence="2">Uncharacterized protein</fullName>
    </submittedName>
</protein>
<proteinExistence type="predicted"/>
<dbReference type="PROSITE" id="PS51257">
    <property type="entry name" value="PROKAR_LIPOPROTEIN"/>
    <property type="match status" value="1"/>
</dbReference>
<feature type="signal peptide" evidence="1">
    <location>
        <begin position="1"/>
        <end position="21"/>
    </location>
</feature>
<dbReference type="VEuPathDB" id="FungiDB:UMAG_02430"/>
<dbReference type="EMBL" id="CM003144">
    <property type="protein sequence ID" value="KIS69916.1"/>
    <property type="molecule type" value="Genomic_DNA"/>
</dbReference>
<keyword evidence="3" id="KW-1185">Reference proteome</keyword>
<dbReference type="PANTHER" id="PTHR34862:SF1">
    <property type="entry name" value="SPARK DOMAIN-CONTAINING PROTEIN"/>
    <property type="match status" value="1"/>
</dbReference>
<feature type="chain" id="PRO_5002245134" evidence="1">
    <location>
        <begin position="22"/>
        <end position="275"/>
    </location>
</feature>
<organism evidence="2 3">
    <name type="scientific">Mycosarcoma maydis</name>
    <name type="common">Corn smut fungus</name>
    <name type="synonym">Ustilago maydis</name>
    <dbReference type="NCBI Taxonomy" id="5270"/>
    <lineage>
        <taxon>Eukaryota</taxon>
        <taxon>Fungi</taxon>
        <taxon>Dikarya</taxon>
        <taxon>Basidiomycota</taxon>
        <taxon>Ustilaginomycotina</taxon>
        <taxon>Ustilaginomycetes</taxon>
        <taxon>Ustilaginales</taxon>
        <taxon>Ustilaginaceae</taxon>
        <taxon>Mycosarcoma</taxon>
    </lineage>
</organism>
<gene>
    <name evidence="2" type="ORF">UMAG_02430</name>
</gene>
<dbReference type="RefSeq" id="XP_011388720.1">
    <property type="nucleotide sequence ID" value="XM_011390418.1"/>
</dbReference>
<evidence type="ECO:0000313" key="3">
    <source>
        <dbReference type="Proteomes" id="UP000000561"/>
    </source>
</evidence>
<dbReference type="KEGG" id="uma:UMAG_02430"/>
<name>A0A0D1E1U3_MYCMD</name>
<evidence type="ECO:0000313" key="2">
    <source>
        <dbReference type="EMBL" id="KIS69916.1"/>
    </source>
</evidence>
<dbReference type="eggNOG" id="ENOG502S9QB">
    <property type="taxonomic scope" value="Eukaryota"/>
</dbReference>
<evidence type="ECO:0000256" key="1">
    <source>
        <dbReference type="SAM" id="SignalP"/>
    </source>
</evidence>
<dbReference type="OrthoDB" id="2536450at2759"/>
<reference evidence="2 3" key="1">
    <citation type="journal article" date="2006" name="Nature">
        <title>Insights from the genome of the biotrophic fungal plant pathogen Ustilago maydis.</title>
        <authorList>
            <person name="Kamper J."/>
            <person name="Kahmann R."/>
            <person name="Bolker M."/>
            <person name="Ma L.J."/>
            <person name="Brefort T."/>
            <person name="Saville B.J."/>
            <person name="Banuett F."/>
            <person name="Kronstad J.W."/>
            <person name="Gold S.E."/>
            <person name="Muller O."/>
            <person name="Perlin M.H."/>
            <person name="Wosten H.A."/>
            <person name="de Vries R."/>
            <person name="Ruiz-Herrera J."/>
            <person name="Reynaga-Pena C.G."/>
            <person name="Snetselaar K."/>
            <person name="McCann M."/>
            <person name="Perez-Martin J."/>
            <person name="Feldbrugge M."/>
            <person name="Basse C.W."/>
            <person name="Steinberg G."/>
            <person name="Ibeas J.I."/>
            <person name="Holloman W."/>
            <person name="Guzman P."/>
            <person name="Farman M."/>
            <person name="Stajich J.E."/>
            <person name="Sentandreu R."/>
            <person name="Gonzalez-Prieto J.M."/>
            <person name="Kennell J.C."/>
            <person name="Molina L."/>
            <person name="Schirawski J."/>
            <person name="Mendoza-Mendoza A."/>
            <person name="Greilinger D."/>
            <person name="Munch K."/>
            <person name="Rossel N."/>
            <person name="Scherer M."/>
            <person name="Vranes M."/>
            <person name="Ladendorf O."/>
            <person name="Vincon V."/>
            <person name="Fuchs U."/>
            <person name="Sandrock B."/>
            <person name="Meng S."/>
            <person name="Ho E.C."/>
            <person name="Cahill M.J."/>
            <person name="Boyce K.J."/>
            <person name="Klose J."/>
            <person name="Klosterman S.J."/>
            <person name="Deelstra H.J."/>
            <person name="Ortiz-Castellanos L."/>
            <person name="Li W."/>
            <person name="Sanchez-Alonso P."/>
            <person name="Schreier P.H."/>
            <person name="Hauser-Hahn I."/>
            <person name="Vaupel M."/>
            <person name="Koopmann E."/>
            <person name="Friedrich G."/>
            <person name="Voss H."/>
            <person name="Schluter T."/>
            <person name="Margolis J."/>
            <person name="Platt D."/>
            <person name="Swimmer C."/>
            <person name="Gnirke A."/>
            <person name="Chen F."/>
            <person name="Vysotskaia V."/>
            <person name="Mannhaupt G."/>
            <person name="Guldener U."/>
            <person name="Munsterkotter M."/>
            <person name="Haase D."/>
            <person name="Oesterheld M."/>
            <person name="Mewes H.W."/>
            <person name="Mauceli E.W."/>
            <person name="DeCaprio D."/>
            <person name="Wade C.M."/>
            <person name="Butler J."/>
            <person name="Young S."/>
            <person name="Jaffe D.B."/>
            <person name="Calvo S."/>
            <person name="Nusbaum C."/>
            <person name="Galagan J."/>
            <person name="Birren B.W."/>
        </authorList>
    </citation>
    <scope>NUCLEOTIDE SEQUENCE [LARGE SCALE GENOMIC DNA]</scope>
    <source>
        <strain evidence="3">DSM 14603 / FGSC 9021 / UM521</strain>
    </source>
</reference>
<dbReference type="GeneID" id="23563178"/>
<accession>A0A0D1E1U3</accession>
<dbReference type="Proteomes" id="UP000000561">
    <property type="component" value="Chromosome 5"/>
</dbReference>